<evidence type="ECO:0000256" key="1">
    <source>
        <dbReference type="SAM" id="MobiDB-lite"/>
    </source>
</evidence>
<dbReference type="PROSITE" id="PS51257">
    <property type="entry name" value="PROKAR_LIPOPROTEIN"/>
    <property type="match status" value="1"/>
</dbReference>
<comment type="caution">
    <text evidence="4">The sequence shown here is derived from an EMBL/GenBank/DDBJ whole genome shotgun (WGS) entry which is preliminary data.</text>
</comment>
<proteinExistence type="predicted"/>
<feature type="domain" description="PepSY" evidence="3">
    <location>
        <begin position="128"/>
        <end position="185"/>
    </location>
</feature>
<feature type="signal peptide" evidence="2">
    <location>
        <begin position="1"/>
        <end position="23"/>
    </location>
</feature>
<keyword evidence="2" id="KW-0732">Signal</keyword>
<dbReference type="EMBL" id="WHJC01000200">
    <property type="protein sequence ID" value="MPQ44359.1"/>
    <property type="molecule type" value="Genomic_DNA"/>
</dbReference>
<dbReference type="AlphaFoldDB" id="A0A6I1MW08"/>
<sequence length="192" mass="20889">MNKKLISCILSATLIVGTSALFMGCGNNNEADANSTATSQNSNNASNTNNSTNNITEEKAKEVMLNKVPNGNITKFSYDADDNKPKYEGTVVANNLEYEVDVDAQTGEIIAFEQENLDNSPSNTANFIGEEKAKEIMLSKVPDGTFVSFKLDNDDDNGAKYEAELKKENMQYDISVNATNGDIIDFDSEPSN</sequence>
<dbReference type="RefSeq" id="WP_152890762.1">
    <property type="nucleotide sequence ID" value="NZ_WHJC01000200.1"/>
</dbReference>
<dbReference type="Pfam" id="PF03413">
    <property type="entry name" value="PepSY"/>
    <property type="match status" value="2"/>
</dbReference>
<evidence type="ECO:0000259" key="3">
    <source>
        <dbReference type="Pfam" id="PF03413"/>
    </source>
</evidence>
<dbReference type="OrthoDB" id="9780101at2"/>
<dbReference type="Gene3D" id="3.10.450.40">
    <property type="match status" value="2"/>
</dbReference>
<accession>A0A6I1MW08</accession>
<feature type="domain" description="PepSY" evidence="3">
    <location>
        <begin position="55"/>
        <end position="111"/>
    </location>
</feature>
<gene>
    <name evidence="4" type="ORF">GBZ86_11370</name>
</gene>
<dbReference type="InterPro" id="IPR025711">
    <property type="entry name" value="PepSY"/>
</dbReference>
<dbReference type="Proteomes" id="UP000430345">
    <property type="component" value="Unassembled WGS sequence"/>
</dbReference>
<name>A0A6I1MW08_9CLOT</name>
<organism evidence="4 5">
    <name type="scientific">Clostridium tarantellae</name>
    <dbReference type="NCBI Taxonomy" id="39493"/>
    <lineage>
        <taxon>Bacteria</taxon>
        <taxon>Bacillati</taxon>
        <taxon>Bacillota</taxon>
        <taxon>Clostridia</taxon>
        <taxon>Eubacteriales</taxon>
        <taxon>Clostridiaceae</taxon>
        <taxon>Clostridium</taxon>
    </lineage>
</organism>
<protein>
    <recommendedName>
        <fullName evidence="3">PepSY domain-containing protein</fullName>
    </recommendedName>
</protein>
<evidence type="ECO:0000313" key="4">
    <source>
        <dbReference type="EMBL" id="MPQ44359.1"/>
    </source>
</evidence>
<reference evidence="4 5" key="1">
    <citation type="submission" date="2019-10" db="EMBL/GenBank/DDBJ databases">
        <title>The Genome Sequence of Clostridium tarantellae Isolated from Fish Brain.</title>
        <authorList>
            <person name="Bano L."/>
            <person name="Kiel M."/>
            <person name="Sales G."/>
            <person name="Doxey A.C."/>
            <person name="Mansfield M.J."/>
            <person name="Schiavone M."/>
            <person name="Rossetto O."/>
            <person name="Pirazzini M."/>
            <person name="Dobrindt U."/>
            <person name="Montecucco C."/>
        </authorList>
    </citation>
    <scope>NUCLEOTIDE SEQUENCE [LARGE SCALE GENOMIC DNA]</scope>
    <source>
        <strain evidence="4 5">DSM 3997</strain>
    </source>
</reference>
<evidence type="ECO:0000256" key="2">
    <source>
        <dbReference type="SAM" id="SignalP"/>
    </source>
</evidence>
<feature type="chain" id="PRO_5038380134" description="PepSY domain-containing protein" evidence="2">
    <location>
        <begin position="24"/>
        <end position="192"/>
    </location>
</feature>
<keyword evidence="5" id="KW-1185">Reference proteome</keyword>
<evidence type="ECO:0000313" key="5">
    <source>
        <dbReference type="Proteomes" id="UP000430345"/>
    </source>
</evidence>
<feature type="region of interest" description="Disordered" evidence="1">
    <location>
        <begin position="33"/>
        <end position="53"/>
    </location>
</feature>